<dbReference type="AlphaFoldDB" id="A0AAW1QI77"/>
<dbReference type="PANTHER" id="PTHR47170:SF2">
    <property type="entry name" value="MALONYL-COA:ACP TRANSACYLASE (MAT) DOMAIN-CONTAINING PROTEIN"/>
    <property type="match status" value="1"/>
</dbReference>
<organism evidence="4 5">
    <name type="scientific">Apatococcus lobatus</name>
    <dbReference type="NCBI Taxonomy" id="904363"/>
    <lineage>
        <taxon>Eukaryota</taxon>
        <taxon>Viridiplantae</taxon>
        <taxon>Chlorophyta</taxon>
        <taxon>core chlorophytes</taxon>
        <taxon>Trebouxiophyceae</taxon>
        <taxon>Chlorellales</taxon>
        <taxon>Chlorellaceae</taxon>
        <taxon>Apatococcus</taxon>
    </lineage>
</organism>
<dbReference type="InterPro" id="IPR016036">
    <property type="entry name" value="Malonyl_transacylase_ACP-bd"/>
</dbReference>
<dbReference type="InterPro" id="IPR036770">
    <property type="entry name" value="Ankyrin_rpt-contain_sf"/>
</dbReference>
<feature type="repeat" description="ANK" evidence="1">
    <location>
        <begin position="83"/>
        <end position="119"/>
    </location>
</feature>
<dbReference type="Gene3D" id="3.30.70.250">
    <property type="entry name" value="Malonyl-CoA ACP transacylase, ACP-binding"/>
    <property type="match status" value="1"/>
</dbReference>
<accession>A0AAW1QI77</accession>
<evidence type="ECO:0000313" key="5">
    <source>
        <dbReference type="Proteomes" id="UP001438707"/>
    </source>
</evidence>
<protein>
    <recommendedName>
        <fullName evidence="3">Malonyl-CoA:ACP transacylase (MAT) domain-containing protein</fullName>
    </recommendedName>
</protein>
<evidence type="ECO:0000313" key="4">
    <source>
        <dbReference type="EMBL" id="KAK9821155.1"/>
    </source>
</evidence>
<feature type="compositionally biased region" description="Low complexity" evidence="2">
    <location>
        <begin position="216"/>
        <end position="225"/>
    </location>
</feature>
<dbReference type="SUPFAM" id="SSF55048">
    <property type="entry name" value="Probable ACP-binding domain of malonyl-CoA ACP transacylase"/>
    <property type="match status" value="1"/>
</dbReference>
<dbReference type="SMART" id="SM00248">
    <property type="entry name" value="ANK"/>
    <property type="match status" value="2"/>
</dbReference>
<sequence length="562" mass="61358">MPRDMTGTGRYPPNPFYRPISFYSAVRLGDPEQLAKVMHTDPYFVTQDNGAGAPLHFATTYRQLDMMHHLLNNGAEVNQADEKGFTPLHRAAYLAQYDGYLEIYEYLLSRGADPAIRTKEYDPYLNPGRHLPVDVCEDEEIKAKLLALDEKYATTKKVRCPHPDIGCWWTLYDYGLDKVKTWKPDYQHPYPEELRRQRDDAERKKAKEQRKKRRAAAAAAAAEAQTSEPAGSSQEASTSNSAATMQEPPAAVVPDSPIAFVFPGQGSQAVGMLKDSKDLPAVKAMLEQAKAILGYDLLEVCLSGPKEKLDDTTIAQPALFVAGLAAVERLRSSDPACVEACSATAGLSLGEYCALVFSGALSFEDGLKVVKVRGESMAAAARMGPPHGMLSIIGLNDADVETICKDVRTRLGPDTICQMANYLFPQGRVISGHKTALEMAMAEATKKGALTAVPLAVSGAFHTSMMQPAREALLQVLSIVKIQQPRIPTYSNVTADLFPEGAAIPAMLGRQLVEPVQWENILKALMSTGKTQLHELGPGAQIKAMMKRIDTNAWKGFNNMAA</sequence>
<comment type="caution">
    <text evidence="4">The sequence shown here is derived from an EMBL/GenBank/DDBJ whole genome shotgun (WGS) entry which is preliminary data.</text>
</comment>
<gene>
    <name evidence="4" type="ORF">WJX74_001877</name>
</gene>
<dbReference type="InterPro" id="IPR014043">
    <property type="entry name" value="Acyl_transferase_dom"/>
</dbReference>
<keyword evidence="1" id="KW-0040">ANK repeat</keyword>
<feature type="region of interest" description="Disordered" evidence="2">
    <location>
        <begin position="193"/>
        <end position="248"/>
    </location>
</feature>
<dbReference type="Pfam" id="PF12796">
    <property type="entry name" value="Ank_2"/>
    <property type="match status" value="1"/>
</dbReference>
<proteinExistence type="predicted"/>
<evidence type="ECO:0000256" key="2">
    <source>
        <dbReference type="SAM" id="MobiDB-lite"/>
    </source>
</evidence>
<dbReference type="Proteomes" id="UP001438707">
    <property type="component" value="Unassembled WGS sequence"/>
</dbReference>
<dbReference type="Gene3D" id="1.25.40.20">
    <property type="entry name" value="Ankyrin repeat-containing domain"/>
    <property type="match status" value="1"/>
</dbReference>
<dbReference type="SUPFAM" id="SSF48403">
    <property type="entry name" value="Ankyrin repeat"/>
    <property type="match status" value="1"/>
</dbReference>
<dbReference type="PROSITE" id="PS50297">
    <property type="entry name" value="ANK_REP_REGION"/>
    <property type="match status" value="2"/>
</dbReference>
<dbReference type="EMBL" id="JALJOS010000040">
    <property type="protein sequence ID" value="KAK9821155.1"/>
    <property type="molecule type" value="Genomic_DNA"/>
</dbReference>
<feature type="domain" description="Malonyl-CoA:ACP transacylase (MAT)" evidence="3">
    <location>
        <begin position="261"/>
        <end position="562"/>
    </location>
</feature>
<reference evidence="4 5" key="1">
    <citation type="journal article" date="2024" name="Nat. Commun.">
        <title>Phylogenomics reveals the evolutionary origins of lichenization in chlorophyte algae.</title>
        <authorList>
            <person name="Puginier C."/>
            <person name="Libourel C."/>
            <person name="Otte J."/>
            <person name="Skaloud P."/>
            <person name="Haon M."/>
            <person name="Grisel S."/>
            <person name="Petersen M."/>
            <person name="Berrin J.G."/>
            <person name="Delaux P.M."/>
            <person name="Dal Grande F."/>
            <person name="Keller J."/>
        </authorList>
    </citation>
    <scope>NUCLEOTIDE SEQUENCE [LARGE SCALE GENOMIC DNA]</scope>
    <source>
        <strain evidence="4 5">SAG 2145</strain>
    </source>
</reference>
<dbReference type="InterPro" id="IPR016035">
    <property type="entry name" value="Acyl_Trfase/lysoPLipase"/>
</dbReference>
<dbReference type="PANTHER" id="PTHR47170">
    <property type="entry name" value="MALONYL-COA ACP TRANSACYLASE, ACP-BINDING"/>
    <property type="match status" value="1"/>
</dbReference>
<feature type="repeat" description="ANK" evidence="1">
    <location>
        <begin position="50"/>
        <end position="82"/>
    </location>
</feature>
<dbReference type="GO" id="GO:0016740">
    <property type="term" value="F:transferase activity"/>
    <property type="evidence" value="ECO:0007669"/>
    <property type="project" value="InterPro"/>
</dbReference>
<feature type="compositionally biased region" description="Basic and acidic residues" evidence="2">
    <location>
        <begin position="193"/>
        <end position="205"/>
    </location>
</feature>
<dbReference type="InterPro" id="IPR052760">
    <property type="entry name" value="Mitochondrial_malonyltrans"/>
</dbReference>
<dbReference type="PROSITE" id="PS50088">
    <property type="entry name" value="ANK_REPEAT"/>
    <property type="match status" value="2"/>
</dbReference>
<feature type="compositionally biased region" description="Basic residues" evidence="2">
    <location>
        <begin position="206"/>
        <end position="215"/>
    </location>
</feature>
<evidence type="ECO:0000256" key="1">
    <source>
        <dbReference type="PROSITE-ProRule" id="PRU00023"/>
    </source>
</evidence>
<feature type="compositionally biased region" description="Polar residues" evidence="2">
    <location>
        <begin position="226"/>
        <end position="244"/>
    </location>
</feature>
<dbReference type="InterPro" id="IPR001227">
    <property type="entry name" value="Ac_transferase_dom_sf"/>
</dbReference>
<dbReference type="Pfam" id="PF00698">
    <property type="entry name" value="Acyl_transf_1"/>
    <property type="match status" value="1"/>
</dbReference>
<dbReference type="Gene3D" id="3.40.366.10">
    <property type="entry name" value="Malonyl-Coenzyme A Acyl Carrier Protein, domain 2"/>
    <property type="match status" value="1"/>
</dbReference>
<evidence type="ECO:0000259" key="3">
    <source>
        <dbReference type="SMART" id="SM00827"/>
    </source>
</evidence>
<name>A0AAW1QI77_9CHLO</name>
<dbReference type="InterPro" id="IPR002110">
    <property type="entry name" value="Ankyrin_rpt"/>
</dbReference>
<dbReference type="SMART" id="SM00827">
    <property type="entry name" value="PKS_AT"/>
    <property type="match status" value="1"/>
</dbReference>
<dbReference type="SUPFAM" id="SSF52151">
    <property type="entry name" value="FabD/lysophospholipase-like"/>
    <property type="match status" value="1"/>
</dbReference>
<keyword evidence="5" id="KW-1185">Reference proteome</keyword>